<evidence type="ECO:0008006" key="5">
    <source>
        <dbReference type="Google" id="ProtNLM"/>
    </source>
</evidence>
<proteinExistence type="predicted"/>
<gene>
    <name evidence="3" type="ORF">J2Z35_000915</name>
</gene>
<reference evidence="3 4" key="1">
    <citation type="submission" date="2021-03" db="EMBL/GenBank/DDBJ databases">
        <title>Genomic Encyclopedia of Type Strains, Phase IV (KMG-IV): sequencing the most valuable type-strain genomes for metagenomic binning, comparative biology and taxonomic classification.</title>
        <authorList>
            <person name="Goeker M."/>
        </authorList>
    </citation>
    <scope>NUCLEOTIDE SEQUENCE [LARGE SCALE GENOMIC DNA]</scope>
    <source>
        <strain evidence="3 4">DSM 27512</strain>
    </source>
</reference>
<keyword evidence="2" id="KW-0732">Signal</keyword>
<dbReference type="Gene3D" id="1.20.5.1700">
    <property type="match status" value="1"/>
</dbReference>
<name>A0ABS4KJ02_9FIRM</name>
<accession>A0ABS4KJ02</accession>
<evidence type="ECO:0000313" key="4">
    <source>
        <dbReference type="Proteomes" id="UP001314903"/>
    </source>
</evidence>
<organism evidence="3 4">
    <name type="scientific">Acetoanaerobium pronyense</name>
    <dbReference type="NCBI Taxonomy" id="1482736"/>
    <lineage>
        <taxon>Bacteria</taxon>
        <taxon>Bacillati</taxon>
        <taxon>Bacillota</taxon>
        <taxon>Clostridia</taxon>
        <taxon>Peptostreptococcales</taxon>
        <taxon>Filifactoraceae</taxon>
        <taxon>Acetoanaerobium</taxon>
    </lineage>
</organism>
<dbReference type="RefSeq" id="WP_209659852.1">
    <property type="nucleotide sequence ID" value="NZ_JAGGLI010000007.1"/>
</dbReference>
<comment type="caution">
    <text evidence="3">The sequence shown here is derived from an EMBL/GenBank/DDBJ whole genome shotgun (WGS) entry which is preliminary data.</text>
</comment>
<feature type="region of interest" description="Disordered" evidence="1">
    <location>
        <begin position="139"/>
        <end position="159"/>
    </location>
</feature>
<evidence type="ECO:0000313" key="3">
    <source>
        <dbReference type="EMBL" id="MBP2027121.1"/>
    </source>
</evidence>
<keyword evidence="4" id="KW-1185">Reference proteome</keyword>
<feature type="signal peptide" evidence="2">
    <location>
        <begin position="1"/>
        <end position="28"/>
    </location>
</feature>
<dbReference type="Proteomes" id="UP001314903">
    <property type="component" value="Unassembled WGS sequence"/>
</dbReference>
<evidence type="ECO:0000256" key="2">
    <source>
        <dbReference type="SAM" id="SignalP"/>
    </source>
</evidence>
<dbReference type="EMBL" id="JAGGLI010000007">
    <property type="protein sequence ID" value="MBP2027121.1"/>
    <property type="molecule type" value="Genomic_DNA"/>
</dbReference>
<feature type="chain" id="PRO_5045953379" description="Copper amine oxidase-like N-terminal domain-containing protein" evidence="2">
    <location>
        <begin position="29"/>
        <end position="272"/>
    </location>
</feature>
<sequence>MKLFSSKKKAAILGALVGVMTLGSVAFAASTPIKLDAFYDTFKLNVNGTQQYINDRQFKPFIADSRIYIPLSTLNQLGVVNAQWDASTASVNITPSGTSSSGEVALYQQQLAALNVQLQAKTKEAEDLKAENTRLGAEVDKLKKENNSSSSTSDSRALRDLEDTFNRSRTFSRYSGPTNVGTIDFEFRVDAYRNDLEIEMYIPKTLTSSQITALKDDFRYFDEYIEDLSEEARKSFKDATVYITIYNGEYRNSPTKIGDYTYDGRRISGRIN</sequence>
<evidence type="ECO:0000256" key="1">
    <source>
        <dbReference type="SAM" id="MobiDB-lite"/>
    </source>
</evidence>
<protein>
    <recommendedName>
        <fullName evidence="5">Copper amine oxidase-like N-terminal domain-containing protein</fullName>
    </recommendedName>
</protein>